<dbReference type="PANTHER" id="PTHR35749">
    <property type="entry name" value="OSJNBA0084A10.10 PROTEIN"/>
    <property type="match status" value="1"/>
</dbReference>
<proteinExistence type="predicted"/>
<dbReference type="OrthoDB" id="1929657at2759"/>
<dbReference type="Proteomes" id="UP000585474">
    <property type="component" value="Unassembled WGS sequence"/>
</dbReference>
<sequence length="186" mass="21910">MKKLLEFGRKAMFYVRVLSGYEERRIRSYRLKLQKHLQQSEERKATLKKIPEQMILSEVRRMVEEMQALNKKLEETWSVRWAVLKDLDLDDNALCLLKETSLLIVVMTYERLNDCMLVPRRQLLKIIMKMQLDGEEKTMREMVKAMQARALLEKAEADRIAAIKNAEANQHVQEKTSASTAQVEVR</sequence>
<organism evidence="1 2">
    <name type="scientific">Actinidia rufa</name>
    <dbReference type="NCBI Taxonomy" id="165716"/>
    <lineage>
        <taxon>Eukaryota</taxon>
        <taxon>Viridiplantae</taxon>
        <taxon>Streptophyta</taxon>
        <taxon>Embryophyta</taxon>
        <taxon>Tracheophyta</taxon>
        <taxon>Spermatophyta</taxon>
        <taxon>Magnoliopsida</taxon>
        <taxon>eudicotyledons</taxon>
        <taxon>Gunneridae</taxon>
        <taxon>Pentapetalae</taxon>
        <taxon>asterids</taxon>
        <taxon>Ericales</taxon>
        <taxon>Actinidiaceae</taxon>
        <taxon>Actinidia</taxon>
    </lineage>
</organism>
<protein>
    <submittedName>
        <fullName evidence="1">Uncharacterized protein</fullName>
    </submittedName>
</protein>
<evidence type="ECO:0000313" key="2">
    <source>
        <dbReference type="Proteomes" id="UP000585474"/>
    </source>
</evidence>
<comment type="caution">
    <text evidence="1">The sequence shown here is derived from an EMBL/GenBank/DDBJ whole genome shotgun (WGS) entry which is preliminary data.</text>
</comment>
<name>A0A7J0FTM1_9ERIC</name>
<keyword evidence="2" id="KW-1185">Reference proteome</keyword>
<dbReference type="EMBL" id="BJWL01000015">
    <property type="protein sequence ID" value="GFZ02055.1"/>
    <property type="molecule type" value="Genomic_DNA"/>
</dbReference>
<evidence type="ECO:0000313" key="1">
    <source>
        <dbReference type="EMBL" id="GFZ02055.1"/>
    </source>
</evidence>
<reference evidence="1 2" key="1">
    <citation type="submission" date="2019-07" db="EMBL/GenBank/DDBJ databases">
        <title>De Novo Assembly of kiwifruit Actinidia rufa.</title>
        <authorList>
            <person name="Sugita-Konishi S."/>
            <person name="Sato K."/>
            <person name="Mori E."/>
            <person name="Abe Y."/>
            <person name="Kisaki G."/>
            <person name="Hamano K."/>
            <person name="Suezawa K."/>
            <person name="Otani M."/>
            <person name="Fukuda T."/>
            <person name="Manabe T."/>
            <person name="Gomi K."/>
            <person name="Tabuchi M."/>
            <person name="Akimitsu K."/>
            <person name="Kataoka I."/>
        </authorList>
    </citation>
    <scope>NUCLEOTIDE SEQUENCE [LARGE SCALE GENOMIC DNA]</scope>
    <source>
        <strain evidence="2">cv. Fuchu</strain>
    </source>
</reference>
<gene>
    <name evidence="1" type="ORF">Acr_15g0006640</name>
</gene>
<dbReference type="AlphaFoldDB" id="A0A7J0FTM1"/>
<accession>A0A7J0FTM1</accession>
<dbReference type="PANTHER" id="PTHR35749:SF1">
    <property type="entry name" value="OSJNBA0084A10.10 PROTEIN"/>
    <property type="match status" value="1"/>
</dbReference>